<dbReference type="KEGG" id="rht:NT26_p10366"/>
<proteinExistence type="predicted"/>
<dbReference type="AlphaFoldDB" id="L0NNM5"/>
<keyword evidence="1" id="KW-0614">Plasmid</keyword>
<gene>
    <name evidence="1" type="ORF">NT26_p10137</name>
    <name evidence="2" type="ORF">NT26_p10366</name>
</gene>
<keyword evidence="3" id="KW-1185">Reference proteome</keyword>
<dbReference type="Proteomes" id="UP000010792">
    <property type="component" value="Plasmid NT26_p1"/>
</dbReference>
<evidence type="ECO:0000313" key="1">
    <source>
        <dbReference type="EMBL" id="CCF22162.1"/>
    </source>
</evidence>
<protein>
    <submittedName>
        <fullName evidence="1">Uncharacterized protein</fullName>
    </submittedName>
</protein>
<sequence length="92" mass="9992">MAFACSVCVAVGHGEPAADKDLWFIIKMMAIVYFSDYLSKPPPLDDADGRCPLSGRHNNSVNDIGGGAKLSLDLNHSWLEQIPCQCLALDRT</sequence>
<organism evidence="1 3">
    <name type="scientific">Pseudorhizobium banfieldiae</name>
    <dbReference type="NCBI Taxonomy" id="1125847"/>
    <lineage>
        <taxon>Bacteria</taxon>
        <taxon>Pseudomonadati</taxon>
        <taxon>Pseudomonadota</taxon>
        <taxon>Alphaproteobacteria</taxon>
        <taxon>Hyphomicrobiales</taxon>
        <taxon>Rhizobiaceae</taxon>
        <taxon>Rhizobium/Agrobacterium group</taxon>
        <taxon>Pseudorhizobium</taxon>
    </lineage>
</organism>
<evidence type="ECO:0000313" key="3">
    <source>
        <dbReference type="Proteomes" id="UP000010792"/>
    </source>
</evidence>
<dbReference type="KEGG" id="rht:NT26_p10137"/>
<name>L0NNM5_9HYPH</name>
<reference evidence="1" key="1">
    <citation type="submission" date="2011-12" db="EMBL/GenBank/DDBJ databases">
        <authorList>
            <person name="Genoscope - CEA"/>
        </authorList>
    </citation>
    <scope>NUCLEOTIDE SEQUENCE</scope>
    <source>
        <strain evidence="1">NT-26</strain>
        <plasmid evidence="1">NT26_p1</plasmid>
    </source>
</reference>
<reference evidence="1 3" key="2">
    <citation type="journal article" date="2013" name="Genome Biol. Evol.">
        <title>Life in an arsenic-containing gold mine: genome and physiology of the autotrophic arsenite-oxidizing bacterium rhizobium sp. NT-26.</title>
        <authorList>
            <person name="Andres J."/>
            <person name="Arsene-Ploetze F."/>
            <person name="Barbe V."/>
            <person name="Brochier-Armanet C."/>
            <person name="Cleiss-Arnold J."/>
            <person name="Coppee J.Y."/>
            <person name="Dillies M.A."/>
            <person name="Geist"/>
            <person name="L"/>
            <person name="Joublin A."/>
            <person name="Koechler S."/>
            <person name="Lassalle F."/>
            <person name="Marchal M."/>
            <person name="Medigue C."/>
            <person name="Muller D."/>
            <person name="Nesme X."/>
            <person name="Plewniak F."/>
            <person name="Proux C."/>
            <person name="Ramirez-Bahena M.H."/>
            <person name="Schenowitz C."/>
            <person name="Sismeiro O."/>
            <person name="Vallenet D."/>
            <person name="Santini J.M."/>
            <person name="Bertin P.N."/>
        </authorList>
    </citation>
    <scope>NUCLEOTIDE SEQUENCE [LARGE SCALE GENOMIC DNA]</scope>
    <source>
        <strain evidence="1 3">NT-26</strain>
        <plasmid evidence="1 3">NT26_p1</plasmid>
    </source>
</reference>
<dbReference type="EMBL" id="FO082821">
    <property type="protein sequence ID" value="CCF22162.1"/>
    <property type="molecule type" value="Genomic_DNA"/>
</dbReference>
<evidence type="ECO:0000313" key="2">
    <source>
        <dbReference type="EMBL" id="CCF22385.1"/>
    </source>
</evidence>
<accession>L0NNM5</accession>
<geneLocation type="plasmid" evidence="1 3">
    <name>NT26_p1</name>
</geneLocation>
<dbReference type="EMBL" id="FO082821">
    <property type="protein sequence ID" value="CCF22385.1"/>
    <property type="molecule type" value="Genomic_DNA"/>
</dbReference>